<comment type="caution">
    <text evidence="1">The sequence shown here is derived from an EMBL/GenBank/DDBJ whole genome shotgun (WGS) entry which is preliminary data.</text>
</comment>
<accession>A0AAV4ZIR4</accession>
<protein>
    <submittedName>
        <fullName evidence="1">Uncharacterized protein</fullName>
    </submittedName>
</protein>
<evidence type="ECO:0000313" key="2">
    <source>
        <dbReference type="Proteomes" id="UP001055247"/>
    </source>
</evidence>
<dbReference type="Proteomes" id="UP001055247">
    <property type="component" value="Unassembled WGS sequence"/>
</dbReference>
<dbReference type="EMBL" id="BPQO01000006">
    <property type="protein sequence ID" value="GJD88208.1"/>
    <property type="molecule type" value="Genomic_DNA"/>
</dbReference>
<reference evidence="1" key="2">
    <citation type="submission" date="2021-08" db="EMBL/GenBank/DDBJ databases">
        <authorList>
            <person name="Tani A."/>
            <person name="Ola A."/>
            <person name="Ogura Y."/>
            <person name="Katsura K."/>
            <person name="Hayashi T."/>
        </authorList>
    </citation>
    <scope>NUCLEOTIDE SEQUENCE</scope>
    <source>
        <strain evidence="1">DSM 16372</strain>
    </source>
</reference>
<proteinExistence type="predicted"/>
<keyword evidence="2" id="KW-1185">Reference proteome</keyword>
<evidence type="ECO:0000313" key="1">
    <source>
        <dbReference type="EMBL" id="GJD88208.1"/>
    </source>
</evidence>
<dbReference type="RefSeq" id="WP_066924914.1">
    <property type="nucleotide sequence ID" value="NZ_BPQO01000006.1"/>
</dbReference>
<organism evidence="1 2">
    <name type="scientific">Methylobacterium hispanicum</name>
    <dbReference type="NCBI Taxonomy" id="270350"/>
    <lineage>
        <taxon>Bacteria</taxon>
        <taxon>Pseudomonadati</taxon>
        <taxon>Pseudomonadota</taxon>
        <taxon>Alphaproteobacteria</taxon>
        <taxon>Hyphomicrobiales</taxon>
        <taxon>Methylobacteriaceae</taxon>
        <taxon>Methylobacterium</taxon>
    </lineage>
</organism>
<reference evidence="1" key="1">
    <citation type="journal article" date="2016" name="Front. Microbiol.">
        <title>Genome Sequence of the Piezophilic, Mesophilic Sulfate-Reducing Bacterium Desulfovibrio indicus J2T.</title>
        <authorList>
            <person name="Cao J."/>
            <person name="Maignien L."/>
            <person name="Shao Z."/>
            <person name="Alain K."/>
            <person name="Jebbar M."/>
        </authorList>
    </citation>
    <scope>NUCLEOTIDE SEQUENCE</scope>
    <source>
        <strain evidence="1">DSM 16372</strain>
    </source>
</reference>
<name>A0AAV4ZIR4_9HYPH</name>
<dbReference type="AlphaFoldDB" id="A0AAV4ZIR4"/>
<gene>
    <name evidence="1" type="ORF">BHAOGJBA_1721</name>
</gene>
<sequence>MSETKPRLCADRSLYDAADDALRTLRQDLVQRAQASGDYRMVVDFGDRLLRYGSSTIAKAASFPEAAERTYRTADDLVTASIRGGAQ</sequence>